<evidence type="ECO:0000313" key="2">
    <source>
        <dbReference type="Proteomes" id="UP000276133"/>
    </source>
</evidence>
<proteinExistence type="predicted"/>
<dbReference type="AlphaFoldDB" id="A0A3M7Q0G6"/>
<reference evidence="1 2" key="1">
    <citation type="journal article" date="2018" name="Sci. Rep.">
        <title>Genomic signatures of local adaptation to the degree of environmental predictability in rotifers.</title>
        <authorList>
            <person name="Franch-Gras L."/>
            <person name="Hahn C."/>
            <person name="Garcia-Roger E.M."/>
            <person name="Carmona M.J."/>
            <person name="Serra M."/>
            <person name="Gomez A."/>
        </authorList>
    </citation>
    <scope>NUCLEOTIDE SEQUENCE [LARGE SCALE GENOMIC DNA]</scope>
    <source>
        <strain evidence="1">HYR1</strain>
    </source>
</reference>
<accession>A0A3M7Q0G6</accession>
<gene>
    <name evidence="1" type="ORF">BpHYR1_047117</name>
</gene>
<evidence type="ECO:0000313" key="1">
    <source>
        <dbReference type="EMBL" id="RNA04986.1"/>
    </source>
</evidence>
<sequence>MFRSKVIRPRSKIYQFFHFFGVLDEPITRFYRTSFEDFENKPEPTFLEHPPPKIAIYFCLLVHIIV</sequence>
<dbReference type="Proteomes" id="UP000276133">
    <property type="component" value="Unassembled WGS sequence"/>
</dbReference>
<keyword evidence="2" id="KW-1185">Reference proteome</keyword>
<comment type="caution">
    <text evidence="1">The sequence shown here is derived from an EMBL/GenBank/DDBJ whole genome shotgun (WGS) entry which is preliminary data.</text>
</comment>
<protein>
    <submittedName>
        <fullName evidence="1">Uncharacterized protein</fullName>
    </submittedName>
</protein>
<organism evidence="1 2">
    <name type="scientific">Brachionus plicatilis</name>
    <name type="common">Marine rotifer</name>
    <name type="synonym">Brachionus muelleri</name>
    <dbReference type="NCBI Taxonomy" id="10195"/>
    <lineage>
        <taxon>Eukaryota</taxon>
        <taxon>Metazoa</taxon>
        <taxon>Spiralia</taxon>
        <taxon>Gnathifera</taxon>
        <taxon>Rotifera</taxon>
        <taxon>Eurotatoria</taxon>
        <taxon>Monogononta</taxon>
        <taxon>Pseudotrocha</taxon>
        <taxon>Ploima</taxon>
        <taxon>Brachionidae</taxon>
        <taxon>Brachionus</taxon>
    </lineage>
</organism>
<dbReference type="EMBL" id="REGN01007900">
    <property type="protein sequence ID" value="RNA04986.1"/>
    <property type="molecule type" value="Genomic_DNA"/>
</dbReference>
<name>A0A3M7Q0G6_BRAPC</name>